<dbReference type="Gene3D" id="3.40.50.450">
    <property type="match status" value="1"/>
</dbReference>
<name>A0A1G6M013_9BACT</name>
<dbReference type="SUPFAM" id="SSF102405">
    <property type="entry name" value="MCP/YpsA-like"/>
    <property type="match status" value="1"/>
</dbReference>
<dbReference type="RefSeq" id="WP_091403611.1">
    <property type="nucleotide sequence ID" value="NZ_FMYV01000004.1"/>
</dbReference>
<dbReference type="GO" id="GO:0009294">
    <property type="term" value="P:DNA-mediated transformation"/>
    <property type="evidence" value="ECO:0007669"/>
    <property type="project" value="InterPro"/>
</dbReference>
<keyword evidence="5" id="KW-1185">Reference proteome</keyword>
<evidence type="ECO:0000256" key="1">
    <source>
        <dbReference type="ARBA" id="ARBA00006525"/>
    </source>
</evidence>
<dbReference type="Proteomes" id="UP000199322">
    <property type="component" value="Unassembled WGS sequence"/>
</dbReference>
<evidence type="ECO:0000313" key="3">
    <source>
        <dbReference type="EMBL" id="SDC48791.1"/>
    </source>
</evidence>
<evidence type="ECO:0000313" key="6">
    <source>
        <dbReference type="Proteomes" id="UP000297288"/>
    </source>
</evidence>
<dbReference type="PANTHER" id="PTHR43022:SF1">
    <property type="entry name" value="PROTEIN SMF"/>
    <property type="match status" value="1"/>
</dbReference>
<evidence type="ECO:0000259" key="2">
    <source>
        <dbReference type="Pfam" id="PF02481"/>
    </source>
</evidence>
<dbReference type="OrthoDB" id="9785707at2"/>
<dbReference type="PANTHER" id="PTHR43022">
    <property type="entry name" value="PROTEIN SMF"/>
    <property type="match status" value="1"/>
</dbReference>
<reference evidence="4 6" key="2">
    <citation type="submission" date="2019-04" db="EMBL/GenBank/DDBJ databases">
        <title>Draft genome sequence data and analysis of a Fermenting Bacterium, Geotoga petraea strain HO-Geo1, isolated from heavy-oil petroleum reservoir in Russia.</title>
        <authorList>
            <person name="Grouzdev D.S."/>
            <person name="Semenova E.M."/>
            <person name="Sokolova D.S."/>
            <person name="Tourova T.P."/>
            <person name="Poltaraus A.B."/>
            <person name="Nazina T.N."/>
        </authorList>
    </citation>
    <scope>NUCLEOTIDE SEQUENCE [LARGE SCALE GENOMIC DNA]</scope>
    <source>
        <strain evidence="4 6">HO-Geo1</strain>
    </source>
</reference>
<feature type="domain" description="Smf/DprA SLOG" evidence="2">
    <location>
        <begin position="56"/>
        <end position="252"/>
    </location>
</feature>
<dbReference type="InterPro" id="IPR057666">
    <property type="entry name" value="DrpA_SLOG"/>
</dbReference>
<evidence type="ECO:0000313" key="5">
    <source>
        <dbReference type="Proteomes" id="UP000199322"/>
    </source>
</evidence>
<organism evidence="3 5">
    <name type="scientific">Geotoga petraea</name>
    <dbReference type="NCBI Taxonomy" id="28234"/>
    <lineage>
        <taxon>Bacteria</taxon>
        <taxon>Thermotogati</taxon>
        <taxon>Thermotogota</taxon>
        <taxon>Thermotogae</taxon>
        <taxon>Petrotogales</taxon>
        <taxon>Petrotogaceae</taxon>
        <taxon>Geotoga</taxon>
    </lineage>
</organism>
<dbReference type="InterPro" id="IPR003488">
    <property type="entry name" value="DprA"/>
</dbReference>
<proteinExistence type="inferred from homology"/>
<comment type="similarity">
    <text evidence="1">Belongs to the DprA/Smf family.</text>
</comment>
<dbReference type="STRING" id="28234.SAMN04488588_1194"/>
<dbReference type="EMBL" id="SRME01000004">
    <property type="protein sequence ID" value="TGG87551.1"/>
    <property type="molecule type" value="Genomic_DNA"/>
</dbReference>
<dbReference type="NCBIfam" id="TIGR00732">
    <property type="entry name" value="dprA"/>
    <property type="match status" value="1"/>
</dbReference>
<gene>
    <name evidence="4" type="primary">dprA</name>
    <name evidence="4" type="ORF">E4650_07340</name>
    <name evidence="3" type="ORF">SAMN04488588_1194</name>
</gene>
<reference evidence="3 5" key="1">
    <citation type="submission" date="2016-10" db="EMBL/GenBank/DDBJ databases">
        <authorList>
            <person name="de Groot N.N."/>
        </authorList>
    </citation>
    <scope>NUCLEOTIDE SEQUENCE [LARGE SCALE GENOMIC DNA]</scope>
    <source>
        <strain evidence="3 5">WG14</strain>
    </source>
</reference>
<protein>
    <submittedName>
        <fullName evidence="3">DNA processing protein</fullName>
    </submittedName>
    <submittedName>
        <fullName evidence="4">DNA-protecting protein DprA</fullName>
    </submittedName>
</protein>
<accession>A0A1G6M013</accession>
<dbReference type="Pfam" id="PF02481">
    <property type="entry name" value="DNA_processg_A"/>
    <property type="match status" value="1"/>
</dbReference>
<dbReference type="Proteomes" id="UP000297288">
    <property type="component" value="Unassembled WGS sequence"/>
</dbReference>
<dbReference type="EMBL" id="FMYV01000004">
    <property type="protein sequence ID" value="SDC48791.1"/>
    <property type="molecule type" value="Genomic_DNA"/>
</dbReference>
<dbReference type="AlphaFoldDB" id="A0A1G6M013"/>
<sequence>MNTLDIITLKEVYKKTNNEIISIIEKGIRPNLFEKDFENKKKFIYKRLKQSSNYSILTYWDEDYPEELKNIADPPVILYYIGNLDLFNTKKVSVVGTRKPSQYGKNMCADIVKVLEDYTIVSGMAYGIDSISHRNAKKTIAVLGTGIDVIFPKTNEDLYHKISKDGLILSEYMPGTPGMKHQFPYRNRIIAALSEKTIVVEAAKRSGSLITARYALEFGKDVLAVPGDVSRFNSYGTNFLIYNGAIPIISLEVLKEIFNINEMRMNIDNLPEKSKKIISLIKNGENTAEKISYFLNEDISTILTSLMELEIEGKIRQENGCYNLIF</sequence>
<evidence type="ECO:0000313" key="4">
    <source>
        <dbReference type="EMBL" id="TGG87551.1"/>
    </source>
</evidence>